<organism evidence="8 9">
    <name type="scientific">Inquilinus limosus</name>
    <dbReference type="NCBI Taxonomy" id="171674"/>
    <lineage>
        <taxon>Bacteria</taxon>
        <taxon>Pseudomonadati</taxon>
        <taxon>Pseudomonadota</taxon>
        <taxon>Alphaproteobacteria</taxon>
        <taxon>Rhodospirillales</taxon>
        <taxon>Rhodospirillaceae</taxon>
        <taxon>Inquilinus</taxon>
    </lineage>
</organism>
<dbReference type="PANTHER" id="PTHR11228:SF34">
    <property type="entry name" value="TUNGSTEN-CONTAINING ALDEHYDE FERREDOXIN OXIDOREDUCTASE COFACTOR MODIFYING PROTEIN"/>
    <property type="match status" value="1"/>
</dbReference>
<dbReference type="Proteomes" id="UP000196655">
    <property type="component" value="Unassembled WGS sequence"/>
</dbReference>
<dbReference type="AlphaFoldDB" id="A0A211ZVH5"/>
<gene>
    <name evidence="8" type="ORF">BWR60_01085</name>
</gene>
<dbReference type="RefSeq" id="WP_088149147.1">
    <property type="nucleotide sequence ID" value="NZ_NHON01000001.1"/>
</dbReference>
<keyword evidence="4" id="KW-0408">Iron</keyword>
<keyword evidence="9" id="KW-1185">Reference proteome</keyword>
<dbReference type="InterPro" id="IPR023885">
    <property type="entry name" value="4Fe4S-binding_SPASM_dom"/>
</dbReference>
<dbReference type="GO" id="GO:0051536">
    <property type="term" value="F:iron-sulfur cluster binding"/>
    <property type="evidence" value="ECO:0007669"/>
    <property type="project" value="UniProtKB-KW"/>
</dbReference>
<dbReference type="Pfam" id="PF04055">
    <property type="entry name" value="Radical_SAM"/>
    <property type="match status" value="1"/>
</dbReference>
<evidence type="ECO:0000259" key="7">
    <source>
        <dbReference type="Pfam" id="PF13186"/>
    </source>
</evidence>
<evidence type="ECO:0000256" key="3">
    <source>
        <dbReference type="ARBA" id="ARBA00022723"/>
    </source>
</evidence>
<evidence type="ECO:0000313" key="9">
    <source>
        <dbReference type="Proteomes" id="UP000196655"/>
    </source>
</evidence>
<dbReference type="InterPro" id="IPR058240">
    <property type="entry name" value="rSAM_sf"/>
</dbReference>
<dbReference type="GO" id="GO:0003824">
    <property type="term" value="F:catalytic activity"/>
    <property type="evidence" value="ECO:0007669"/>
    <property type="project" value="InterPro"/>
</dbReference>
<evidence type="ECO:0000313" key="8">
    <source>
        <dbReference type="EMBL" id="OWJ69156.1"/>
    </source>
</evidence>
<evidence type="ECO:0000259" key="6">
    <source>
        <dbReference type="Pfam" id="PF04055"/>
    </source>
</evidence>
<keyword evidence="5" id="KW-0411">Iron-sulfur</keyword>
<keyword evidence="3" id="KW-0479">Metal-binding</keyword>
<dbReference type="Gene3D" id="3.20.20.70">
    <property type="entry name" value="Aldolase class I"/>
    <property type="match status" value="1"/>
</dbReference>
<dbReference type="InterPro" id="IPR007197">
    <property type="entry name" value="rSAM"/>
</dbReference>
<evidence type="ECO:0000256" key="1">
    <source>
        <dbReference type="ARBA" id="ARBA00001966"/>
    </source>
</evidence>
<evidence type="ECO:0000256" key="4">
    <source>
        <dbReference type="ARBA" id="ARBA00023004"/>
    </source>
</evidence>
<dbReference type="PANTHER" id="PTHR11228">
    <property type="entry name" value="RADICAL SAM DOMAIN PROTEIN"/>
    <property type="match status" value="1"/>
</dbReference>
<dbReference type="InterPro" id="IPR013785">
    <property type="entry name" value="Aldolase_TIM"/>
</dbReference>
<dbReference type="CDD" id="cd01335">
    <property type="entry name" value="Radical_SAM"/>
    <property type="match status" value="1"/>
</dbReference>
<feature type="domain" description="4Fe4S-binding SPASM" evidence="7">
    <location>
        <begin position="256"/>
        <end position="323"/>
    </location>
</feature>
<dbReference type="OrthoDB" id="5288924at2"/>
<evidence type="ECO:0000256" key="5">
    <source>
        <dbReference type="ARBA" id="ARBA00023014"/>
    </source>
</evidence>
<proteinExistence type="predicted"/>
<dbReference type="GO" id="GO:0046872">
    <property type="term" value="F:metal ion binding"/>
    <property type="evidence" value="ECO:0007669"/>
    <property type="project" value="UniProtKB-KW"/>
</dbReference>
<dbReference type="SFLD" id="SFLDS00029">
    <property type="entry name" value="Radical_SAM"/>
    <property type="match status" value="1"/>
</dbReference>
<comment type="caution">
    <text evidence="8">The sequence shown here is derived from an EMBL/GenBank/DDBJ whole genome shotgun (WGS) entry which is preliminary data.</text>
</comment>
<evidence type="ECO:0000256" key="2">
    <source>
        <dbReference type="ARBA" id="ARBA00022691"/>
    </source>
</evidence>
<protein>
    <recommendedName>
        <fullName evidence="10">Radical SAM protein</fullName>
    </recommendedName>
</protein>
<accession>A0A211ZVH5</accession>
<feature type="domain" description="Radical SAM core" evidence="6">
    <location>
        <begin position="44"/>
        <end position="178"/>
    </location>
</feature>
<comment type="cofactor">
    <cofactor evidence="1">
        <name>[4Fe-4S] cluster</name>
        <dbReference type="ChEBI" id="CHEBI:49883"/>
    </cofactor>
</comment>
<name>A0A211ZVH5_9PROT</name>
<dbReference type="InterPro" id="IPR050377">
    <property type="entry name" value="Radical_SAM_PqqE_MftC-like"/>
</dbReference>
<dbReference type="EMBL" id="NHON01000001">
    <property type="protein sequence ID" value="OWJ69156.1"/>
    <property type="molecule type" value="Genomic_DNA"/>
</dbReference>
<dbReference type="CDD" id="cd21109">
    <property type="entry name" value="SPASM"/>
    <property type="match status" value="1"/>
</dbReference>
<dbReference type="SUPFAM" id="SSF102114">
    <property type="entry name" value="Radical SAM enzymes"/>
    <property type="match status" value="1"/>
</dbReference>
<sequence>MPIEPIARARQALGRTLRYARAGLSWKVRGDTVLGYPPEEVSLELTNSCNFKCAFCPQSDPRHFDHVPRSMLAPDTAELILTRLREGGVRTDVMHWTLDGEPFLNRSFDDICGRAVRLGWRHFIFATNGFYCTPARLATLPRQEGVRYVLHVDFCADQALFETHRGQAGSWDRIRRNILGLAGDEALAHIAIQLTDISSFAVDDAGALAARFAELKRMFAGARGLTFRTRIFHNAGGHVPEMAERKKAASRGYNLCPYPWMSLYVASNGDVVACCRDLRHKTVLGNLVSDSLPSIWNGAKYRQMRAALLARQPDRVAACRGCDLPYDASKFAFGHLVHIALNRFGMLR</sequence>
<keyword evidence="2" id="KW-0949">S-adenosyl-L-methionine</keyword>
<reference evidence="9" key="1">
    <citation type="submission" date="2017-05" db="EMBL/GenBank/DDBJ databases">
        <authorList>
            <person name="Macchi M."/>
            <person name="Festa S."/>
            <person name="Coppotelli B.M."/>
            <person name="Morelli I.S."/>
        </authorList>
    </citation>
    <scope>NUCLEOTIDE SEQUENCE [LARGE SCALE GENOMIC DNA]</scope>
    <source>
        <strain evidence="9">I</strain>
    </source>
</reference>
<dbReference type="Pfam" id="PF13186">
    <property type="entry name" value="SPASM"/>
    <property type="match status" value="1"/>
</dbReference>
<evidence type="ECO:0008006" key="10">
    <source>
        <dbReference type="Google" id="ProtNLM"/>
    </source>
</evidence>